<evidence type="ECO:0000313" key="4">
    <source>
        <dbReference type="Proteomes" id="UP000035366"/>
    </source>
</evidence>
<dbReference type="InterPro" id="IPR050741">
    <property type="entry name" value="Acyl-CoA_dehydrogenase"/>
</dbReference>
<evidence type="ECO:0000313" key="3">
    <source>
        <dbReference type="EMBL" id="AKJ13282.1"/>
    </source>
</evidence>
<dbReference type="InterPro" id="IPR037069">
    <property type="entry name" value="AcylCoA_DH/ox_N_sf"/>
</dbReference>
<protein>
    <submittedName>
        <fullName evidence="3">Oxidoreductase</fullName>
    </submittedName>
</protein>
<dbReference type="Gene3D" id="1.20.140.10">
    <property type="entry name" value="Butyryl-CoA Dehydrogenase, subunit A, domain 3"/>
    <property type="match status" value="1"/>
</dbReference>
<proteinExistence type="predicted"/>
<keyword evidence="1" id="KW-0560">Oxidoreductase</keyword>
<evidence type="ECO:0000256" key="1">
    <source>
        <dbReference type="ARBA" id="ARBA00023002"/>
    </source>
</evidence>
<sequence length="373" mass="38635">MSYAGVIAAAADERGALDGRRRLSAAVAAALSRAGFARHFVPVERGGRAGGFAELLAAVAAVGETCASTAWCAALYAAHGRLAAYLPEAGQREVWADGPDVRIAASVVPPQGEARPEPGGWRLTGSWTYASGVDHAEWVLLASRTPVEGEAGHRVFAVPRTAVTVADTWRTLGLRGTGSNSVAVDGVHVPEHRSFTLADLGRVRPGAARCHRVPYAMVAALMFAAPALGTARGAVRDWGVRVAGRTAADGRAARDSGAVQQVLARSTAHIESAQLLLEQAAHRADHAEATPLAVAANRRDAALAVELCTAETERLWRALGAGGLAEDDPVQRRWRDAAAVAAHPAVSFEAAAGAYAHAVFARGAGAGDRAEGR</sequence>
<dbReference type="PIRSF" id="PIRSF016578">
    <property type="entry name" value="HsaA"/>
    <property type="match status" value="1"/>
</dbReference>
<dbReference type="PANTHER" id="PTHR48083">
    <property type="entry name" value="MEDIUM-CHAIN SPECIFIC ACYL-COA DEHYDROGENASE, MITOCHONDRIAL-RELATED"/>
    <property type="match status" value="1"/>
</dbReference>
<dbReference type="EMBL" id="CP011497">
    <property type="protein sequence ID" value="AKJ13282.1"/>
    <property type="molecule type" value="Genomic_DNA"/>
</dbReference>
<organism evidence="3 4">
    <name type="scientific">Streptomyces incarnatus</name>
    <dbReference type="NCBI Taxonomy" id="665007"/>
    <lineage>
        <taxon>Bacteria</taxon>
        <taxon>Bacillati</taxon>
        <taxon>Actinomycetota</taxon>
        <taxon>Actinomycetes</taxon>
        <taxon>Kitasatosporales</taxon>
        <taxon>Streptomycetaceae</taxon>
        <taxon>Streptomyces</taxon>
    </lineage>
</organism>
<evidence type="ECO:0000259" key="2">
    <source>
        <dbReference type="Pfam" id="PF08028"/>
    </source>
</evidence>
<dbReference type="InterPro" id="IPR013107">
    <property type="entry name" value="Acyl-CoA_DH_C"/>
</dbReference>
<dbReference type="InterPro" id="IPR036250">
    <property type="entry name" value="AcylCo_DH-like_C"/>
</dbReference>
<keyword evidence="4" id="KW-1185">Reference proteome</keyword>
<name>A0ABM5TQJ7_9ACTN</name>
<dbReference type="Pfam" id="PF08028">
    <property type="entry name" value="Acyl-CoA_dh_2"/>
    <property type="match status" value="1"/>
</dbReference>
<reference evidence="3 4" key="1">
    <citation type="journal article" date="2015" name="ISME J.">
        <title>Draft Genome Sequence of Streptomyces incarnatus NRRL8089, which Produces the Nucleoside Antibiotic Sinefungin.</title>
        <authorList>
            <person name="Oshima K."/>
            <person name="Hattori M."/>
            <person name="Shimizu H."/>
            <person name="Fukuda K."/>
            <person name="Nemoto M."/>
            <person name="Inagaki K."/>
            <person name="Tamura T."/>
        </authorList>
    </citation>
    <scope>NUCLEOTIDE SEQUENCE [LARGE SCALE GENOMIC DNA]</scope>
    <source>
        <strain evidence="3 4">NRRL 8089</strain>
    </source>
</reference>
<gene>
    <name evidence="3" type="ORF">ABB07_25595</name>
</gene>
<accession>A0ABM5TQJ7</accession>
<dbReference type="SUPFAM" id="SSF56645">
    <property type="entry name" value="Acyl-CoA dehydrogenase NM domain-like"/>
    <property type="match status" value="1"/>
</dbReference>
<dbReference type="InterPro" id="IPR009100">
    <property type="entry name" value="AcylCoA_DH/oxidase_NM_dom_sf"/>
</dbReference>
<dbReference type="PANTHER" id="PTHR48083:SF19">
    <property type="entry name" value="FLAVIN-DEPENDENT MONOOXYGENASE, OXYGENASE SUBUNIT HSAA"/>
    <property type="match status" value="1"/>
</dbReference>
<dbReference type="SUPFAM" id="SSF47203">
    <property type="entry name" value="Acyl-CoA dehydrogenase C-terminal domain-like"/>
    <property type="match status" value="1"/>
</dbReference>
<dbReference type="Gene3D" id="1.10.540.10">
    <property type="entry name" value="Acyl-CoA dehydrogenase/oxidase, N-terminal domain"/>
    <property type="match status" value="1"/>
</dbReference>
<dbReference type="Gene3D" id="2.40.110.10">
    <property type="entry name" value="Butyryl-CoA Dehydrogenase, subunit A, domain 2"/>
    <property type="match status" value="1"/>
</dbReference>
<dbReference type="Proteomes" id="UP000035366">
    <property type="component" value="Chromosome"/>
</dbReference>
<dbReference type="InterPro" id="IPR046373">
    <property type="entry name" value="Acyl-CoA_Oxase/DH_mid-dom_sf"/>
</dbReference>
<feature type="domain" description="Acyl-CoA dehydrogenase C-terminal" evidence="2">
    <location>
        <begin position="221"/>
        <end position="347"/>
    </location>
</feature>